<accession>A0AAX4IC45</accession>
<organism evidence="5 6">
    <name type="scientific">Colletotrichum destructivum</name>
    <dbReference type="NCBI Taxonomy" id="34406"/>
    <lineage>
        <taxon>Eukaryota</taxon>
        <taxon>Fungi</taxon>
        <taxon>Dikarya</taxon>
        <taxon>Ascomycota</taxon>
        <taxon>Pezizomycotina</taxon>
        <taxon>Sordariomycetes</taxon>
        <taxon>Hypocreomycetidae</taxon>
        <taxon>Glomerellales</taxon>
        <taxon>Glomerellaceae</taxon>
        <taxon>Colletotrichum</taxon>
        <taxon>Colletotrichum destructivum species complex</taxon>
    </lineage>
</organism>
<dbReference type="GeneID" id="87942448"/>
<dbReference type="KEGG" id="cdet:87942448"/>
<reference evidence="6" key="1">
    <citation type="journal article" date="2023" name="bioRxiv">
        <title>Complete genome of the Medicago anthracnose fungus, Colletotrichum destructivum, reveals a mini-chromosome-like region within a core chromosome.</title>
        <authorList>
            <person name="Lapalu N."/>
            <person name="Simon A."/>
            <person name="Lu A."/>
            <person name="Plaumann P.-L."/>
            <person name="Amselem J."/>
            <person name="Pigne S."/>
            <person name="Auger A."/>
            <person name="Koch C."/>
            <person name="Dallery J.-F."/>
            <person name="O'Connell R.J."/>
        </authorList>
    </citation>
    <scope>NUCLEOTIDE SEQUENCE [LARGE SCALE GENOMIC DNA]</scope>
    <source>
        <strain evidence="6">CBS 520.97</strain>
    </source>
</reference>
<dbReference type="SUPFAM" id="SSF57701">
    <property type="entry name" value="Zn2/Cys6 DNA-binding domain"/>
    <property type="match status" value="1"/>
</dbReference>
<dbReference type="CDD" id="cd00067">
    <property type="entry name" value="GAL4"/>
    <property type="match status" value="1"/>
</dbReference>
<evidence type="ECO:0000259" key="4">
    <source>
        <dbReference type="PROSITE" id="PS50048"/>
    </source>
</evidence>
<dbReference type="PANTHER" id="PTHR38111">
    <property type="entry name" value="ZN(2)-C6 FUNGAL-TYPE DOMAIN-CONTAINING PROTEIN-RELATED"/>
    <property type="match status" value="1"/>
</dbReference>
<dbReference type="PANTHER" id="PTHR38111:SF9">
    <property type="entry name" value="ZN(2)-C6 FUNGAL-TYPE DOMAIN-CONTAINING PROTEIN"/>
    <property type="match status" value="1"/>
</dbReference>
<dbReference type="AlphaFoldDB" id="A0AAX4IC45"/>
<dbReference type="Pfam" id="PF00172">
    <property type="entry name" value="Zn_clus"/>
    <property type="match status" value="1"/>
</dbReference>
<keyword evidence="3" id="KW-0472">Membrane</keyword>
<name>A0AAX4IC45_9PEZI</name>
<keyword evidence="3" id="KW-1133">Transmembrane helix</keyword>
<keyword evidence="1" id="KW-0539">Nucleus</keyword>
<evidence type="ECO:0000313" key="5">
    <source>
        <dbReference type="EMBL" id="WQF80931.1"/>
    </source>
</evidence>
<dbReference type="InterPro" id="IPR036864">
    <property type="entry name" value="Zn2-C6_fun-type_DNA-bd_sf"/>
</dbReference>
<dbReference type="GO" id="GO:0000981">
    <property type="term" value="F:DNA-binding transcription factor activity, RNA polymerase II-specific"/>
    <property type="evidence" value="ECO:0007669"/>
    <property type="project" value="InterPro"/>
</dbReference>
<protein>
    <submittedName>
        <fullName evidence="5">Zn(2)Cys(6) fungal-type DNA-binding domain-containing protein</fullName>
    </submittedName>
</protein>
<feature type="region of interest" description="Disordered" evidence="2">
    <location>
        <begin position="54"/>
        <end position="93"/>
    </location>
</feature>
<feature type="domain" description="Zn(2)-C6 fungal-type" evidence="4">
    <location>
        <begin position="8"/>
        <end position="36"/>
    </location>
</feature>
<dbReference type="RefSeq" id="XP_062778155.1">
    <property type="nucleotide sequence ID" value="XM_062922104.1"/>
</dbReference>
<dbReference type="PROSITE" id="PS50048">
    <property type="entry name" value="ZN2_CY6_FUNGAL_2"/>
    <property type="match status" value="1"/>
</dbReference>
<evidence type="ECO:0000256" key="2">
    <source>
        <dbReference type="SAM" id="MobiDB-lite"/>
    </source>
</evidence>
<dbReference type="Gene3D" id="4.10.240.10">
    <property type="entry name" value="Zn(2)-C6 fungal-type DNA-binding domain"/>
    <property type="match status" value="1"/>
</dbReference>
<keyword evidence="5" id="KW-0238">DNA-binding</keyword>
<dbReference type="GO" id="GO:0008270">
    <property type="term" value="F:zinc ion binding"/>
    <property type="evidence" value="ECO:0007669"/>
    <property type="project" value="InterPro"/>
</dbReference>
<feature type="transmembrane region" description="Helical" evidence="3">
    <location>
        <begin position="390"/>
        <end position="412"/>
    </location>
</feature>
<keyword evidence="3" id="KW-0812">Transmembrane</keyword>
<evidence type="ECO:0000256" key="1">
    <source>
        <dbReference type="ARBA" id="ARBA00023242"/>
    </source>
</evidence>
<dbReference type="GO" id="GO:0003677">
    <property type="term" value="F:DNA binding"/>
    <property type="evidence" value="ECO:0007669"/>
    <property type="project" value="UniProtKB-KW"/>
</dbReference>
<evidence type="ECO:0000256" key="3">
    <source>
        <dbReference type="SAM" id="Phobius"/>
    </source>
</evidence>
<proteinExistence type="predicted"/>
<evidence type="ECO:0000313" key="6">
    <source>
        <dbReference type="Proteomes" id="UP001322277"/>
    </source>
</evidence>
<gene>
    <name evidence="5" type="ORF">CDEST_05945</name>
</gene>
<dbReference type="InterPro" id="IPR053178">
    <property type="entry name" value="Osmoadaptation_assoc"/>
</dbReference>
<sequence length="519" mass="57484">MKIRNINICQNCRVRKLACDGQIPACSQCYRTGRTCPGYQSSLIFRPPVVPRHHQPVPMQLRRSRVVGGRQRPRQQTYPPTSTEEAGPSQAGRRVSKTTVHMCLSWPLMDIISLVVQNLCPIEILNRTDLSSSRAGGSVPRICGAWVEALPELVLHTKAEQILSPSIKTLALAILSRGRESRTSTSDAVASHAHAFSSLRSGFLQENVSDSSNLLAATVMCLFLSEMILPTSKATAVVHAKGIGDVLKLQSPGFYTHGIGHQLFVGIRPVLVLHSFFSHELSFLAEDAWIHEPFSGLGAAPLQKLFSIVVALPSALSTIDKVKVTLTEQSYITACKALDQLTDTLNELLNLRETIQDESQREYWAPALPPNIQSGISFQSITAANFFTHLWAFHIICAGYIKTLLTLFPACLDRVHQSLKRQISRDLVTDLACRILRSIEFLADEKFKLFGSASAVLPLFAGLTVVRGEGKQSEELQYWYRHALQIYSKKGYHFVSTHVFDDVVAGQERRDGSLVDRSA</sequence>
<dbReference type="EMBL" id="CP137308">
    <property type="protein sequence ID" value="WQF80931.1"/>
    <property type="molecule type" value="Genomic_DNA"/>
</dbReference>
<feature type="compositionally biased region" description="Low complexity" evidence="2">
    <location>
        <begin position="56"/>
        <end position="76"/>
    </location>
</feature>
<keyword evidence="6" id="KW-1185">Reference proteome</keyword>
<dbReference type="Proteomes" id="UP001322277">
    <property type="component" value="Chromosome 4"/>
</dbReference>
<dbReference type="InterPro" id="IPR001138">
    <property type="entry name" value="Zn2Cys6_DnaBD"/>
</dbReference>